<dbReference type="EMBL" id="JAVDRP010000009">
    <property type="protein sequence ID" value="MDR6411079.1"/>
    <property type="molecule type" value="Genomic_DNA"/>
</dbReference>
<dbReference type="PANTHER" id="PTHR45339">
    <property type="entry name" value="HYBRID SIGNAL TRANSDUCTION HISTIDINE KINASE J"/>
    <property type="match status" value="1"/>
</dbReference>
<keyword evidence="4" id="KW-1185">Reference proteome</keyword>
<evidence type="ECO:0000313" key="4">
    <source>
        <dbReference type="Proteomes" id="UP001264340"/>
    </source>
</evidence>
<gene>
    <name evidence="3" type="ORF">J2804_004507</name>
</gene>
<proteinExistence type="predicted"/>
<dbReference type="RefSeq" id="WP_310123921.1">
    <property type="nucleotide sequence ID" value="NZ_JAVDQV010000010.1"/>
</dbReference>
<feature type="domain" description="Histidine kinase" evidence="2">
    <location>
        <begin position="215"/>
        <end position="427"/>
    </location>
</feature>
<evidence type="ECO:0000256" key="1">
    <source>
        <dbReference type="ARBA" id="ARBA00022553"/>
    </source>
</evidence>
<evidence type="ECO:0000259" key="2">
    <source>
        <dbReference type="PROSITE" id="PS50109"/>
    </source>
</evidence>
<dbReference type="InterPro" id="IPR005467">
    <property type="entry name" value="His_kinase_dom"/>
</dbReference>
<dbReference type="PROSITE" id="PS50109">
    <property type="entry name" value="HIS_KIN"/>
    <property type="match status" value="1"/>
</dbReference>
<accession>A0ABU1LWN6</accession>
<keyword evidence="1" id="KW-0597">Phosphoprotein</keyword>
<evidence type="ECO:0000313" key="3">
    <source>
        <dbReference type="EMBL" id="MDR6411079.1"/>
    </source>
</evidence>
<dbReference type="Gene3D" id="3.30.565.10">
    <property type="entry name" value="Histidine kinase-like ATPase, C-terminal domain"/>
    <property type="match status" value="1"/>
</dbReference>
<dbReference type="SUPFAM" id="SSF55874">
    <property type="entry name" value="ATPase domain of HSP90 chaperone/DNA topoisomerase II/histidine kinase"/>
    <property type="match status" value="1"/>
</dbReference>
<dbReference type="Proteomes" id="UP001264340">
    <property type="component" value="Unassembled WGS sequence"/>
</dbReference>
<name>A0ABU1LWN6_9BURK</name>
<dbReference type="InterPro" id="IPR036641">
    <property type="entry name" value="HPT_dom_sf"/>
</dbReference>
<comment type="caution">
    <text evidence="3">The sequence shown here is derived from an EMBL/GenBank/DDBJ whole genome shotgun (WGS) entry which is preliminary data.</text>
</comment>
<protein>
    <recommendedName>
        <fullName evidence="2">Histidine kinase domain-containing protein</fullName>
    </recommendedName>
</protein>
<sequence>MNKISVPGFSAGAPCRTSRFLHDLSRCGGGNAWSILTRFTTIFAWLCASALLPCMFSTRVNAALSVDGAPPSMRVDAPLPAEALAAHDAQPHPGQTALAHLSYEEAAAETPLVLASRNSDSGNASSSQLEWTEHATSVGKRTWQLTLAALAFAVLAGVCLSRAALTRIAKNNKRIVSEWARRCEAIEARERTTRAAASQQASADLMRERHRFLGVMRFYIEAPLSAVADLFEPLQVVTKPSAQSAQLQAIQSAMRIWRQTLRDLFDNSPLESRALVLDESATNVREFIKSVITLLTPSATHQGMRLSASVDQTVAAVIIVDGTRLGQILFHLLNRAIQSGMHKEIALVVRADSLNLGSQRIFFSIRVGGGKLVGTDADESRTSEGFGDADACLPLCRLLAQRMRGELSVASGAEAGVFASFNAPFAVEEWESEREADGNIPLPATCNAVHAVAASTVASHEPFERRYLTALSEEGVDLPSFLDGWRRAMNDDLTRLATLRRPEDDEHLPALLHRLSGAVGLVGARGLMEALRRASASPRERNAGAIDALAERTRTLVMQLGAAHDPQRSTVR</sequence>
<dbReference type="PANTHER" id="PTHR45339:SF3">
    <property type="entry name" value="HISTIDINE KINASE"/>
    <property type="match status" value="1"/>
</dbReference>
<organism evidence="3 4">
    <name type="scientific">Paraburkholderia terricola</name>
    <dbReference type="NCBI Taxonomy" id="169427"/>
    <lineage>
        <taxon>Bacteria</taxon>
        <taxon>Pseudomonadati</taxon>
        <taxon>Pseudomonadota</taxon>
        <taxon>Betaproteobacteria</taxon>
        <taxon>Burkholderiales</taxon>
        <taxon>Burkholderiaceae</taxon>
        <taxon>Paraburkholderia</taxon>
    </lineage>
</organism>
<reference evidence="3 4" key="1">
    <citation type="submission" date="2023-07" db="EMBL/GenBank/DDBJ databases">
        <title>Sorghum-associated microbial communities from plants grown in Nebraska, USA.</title>
        <authorList>
            <person name="Schachtman D."/>
        </authorList>
    </citation>
    <scope>NUCLEOTIDE SEQUENCE [LARGE SCALE GENOMIC DNA]</scope>
    <source>
        <strain evidence="3 4">DS1316</strain>
    </source>
</reference>
<dbReference type="SUPFAM" id="SSF47226">
    <property type="entry name" value="Histidine-containing phosphotransfer domain, HPT domain"/>
    <property type="match status" value="1"/>
</dbReference>
<dbReference type="InterPro" id="IPR036890">
    <property type="entry name" value="HATPase_C_sf"/>
</dbReference>